<dbReference type="RefSeq" id="WP_073302116.1">
    <property type="nucleotide sequence ID" value="NZ_FRAW01000002.1"/>
</dbReference>
<feature type="active site" description="Proton acceptor" evidence="1">
    <location>
        <position position="184"/>
    </location>
</feature>
<name>A0A1M6QHF5_9BACT</name>
<keyword evidence="4" id="KW-0808">Transferase</keyword>
<dbReference type="Pfam" id="PF01041">
    <property type="entry name" value="DegT_DnrJ_EryC1"/>
    <property type="match status" value="1"/>
</dbReference>
<dbReference type="CDD" id="cd00616">
    <property type="entry name" value="AHBA_syn"/>
    <property type="match status" value="1"/>
</dbReference>
<dbReference type="GO" id="GO:0008483">
    <property type="term" value="F:transaminase activity"/>
    <property type="evidence" value="ECO:0007669"/>
    <property type="project" value="UniProtKB-KW"/>
</dbReference>
<reference evidence="5" key="1">
    <citation type="submission" date="2016-11" db="EMBL/GenBank/DDBJ databases">
        <authorList>
            <person name="Varghese N."/>
            <person name="Submissions S."/>
        </authorList>
    </citation>
    <scope>NUCLEOTIDE SEQUENCE [LARGE SCALE GENOMIC DNA]</scope>
    <source>
        <strain evidence="5">UWOS</strain>
    </source>
</reference>
<dbReference type="GO" id="GO:0030170">
    <property type="term" value="F:pyridoxal phosphate binding"/>
    <property type="evidence" value="ECO:0007669"/>
    <property type="project" value="TreeGrafter"/>
</dbReference>
<gene>
    <name evidence="4" type="ORF">SAMN05720469_102102</name>
</gene>
<dbReference type="InterPro" id="IPR015424">
    <property type="entry name" value="PyrdxlP-dep_Trfase"/>
</dbReference>
<dbReference type="InterPro" id="IPR015422">
    <property type="entry name" value="PyrdxlP-dep_Trfase_small"/>
</dbReference>
<feature type="modified residue" description="N6-(pyridoxal phosphate)lysine" evidence="2">
    <location>
        <position position="184"/>
    </location>
</feature>
<dbReference type="EMBL" id="FRAW01000002">
    <property type="protein sequence ID" value="SHK19661.1"/>
    <property type="molecule type" value="Genomic_DNA"/>
</dbReference>
<dbReference type="PANTHER" id="PTHR30244">
    <property type="entry name" value="TRANSAMINASE"/>
    <property type="match status" value="1"/>
</dbReference>
<organism evidence="4 5">
    <name type="scientific">Fibrobacter intestinalis</name>
    <dbReference type="NCBI Taxonomy" id="28122"/>
    <lineage>
        <taxon>Bacteria</taxon>
        <taxon>Pseudomonadati</taxon>
        <taxon>Fibrobacterota</taxon>
        <taxon>Fibrobacteria</taxon>
        <taxon>Fibrobacterales</taxon>
        <taxon>Fibrobacteraceae</taxon>
        <taxon>Fibrobacter</taxon>
    </lineage>
</organism>
<evidence type="ECO:0000256" key="2">
    <source>
        <dbReference type="PIRSR" id="PIRSR000390-2"/>
    </source>
</evidence>
<dbReference type="GO" id="GO:0000271">
    <property type="term" value="P:polysaccharide biosynthetic process"/>
    <property type="evidence" value="ECO:0007669"/>
    <property type="project" value="TreeGrafter"/>
</dbReference>
<sequence>MIPFVNLAAQYKMYREELDSAISSVLQSGDYIGGKAVRNFEENLRIDTGCAHAISCASGTSALRLSLRALGLEPGDEVIVPDYTFIATAEAVVLEGGIPRFADVNENFLIAPESVAERISPKTVGIIAVDLFGQCADYPRLQEIAQKHHLWILEDAAQSFGATQNGKAAGSLATIAATSFYPTKPFGSFGDGGAVFTNDEHLAERVRIFARHGQNAQGVYAECGTNSRLDAIQAAILSVKRKHFPAELERRRKNAARYDSFFSKLPAISTPKIETGNQSIYAQYALRIPKRDAFRQKLLQLEIPTRIYYESPLSQEPCFARFKTAAQDGKQNPISNKLAEESLCLPICAFSDAESIIQKINGHLPEFLELLSCR</sequence>
<dbReference type="PANTHER" id="PTHR30244:SF42">
    <property type="entry name" value="UDP-2-ACETAMIDO-2-DEOXY-3-OXO-D-GLUCURONATE AMINOTRANSFERASE"/>
    <property type="match status" value="1"/>
</dbReference>
<protein>
    <submittedName>
        <fullName evidence="4">UDP-2-acetamido-2-deoxy-ribo-hexuluronate aminotransferase</fullName>
    </submittedName>
</protein>
<dbReference type="PIRSF" id="PIRSF000390">
    <property type="entry name" value="PLP_StrS"/>
    <property type="match status" value="1"/>
</dbReference>
<evidence type="ECO:0000313" key="4">
    <source>
        <dbReference type="EMBL" id="SHK19661.1"/>
    </source>
</evidence>
<keyword evidence="2 3" id="KW-0663">Pyridoxal phosphate</keyword>
<keyword evidence="5" id="KW-1185">Reference proteome</keyword>
<dbReference type="Gene3D" id="3.90.1150.10">
    <property type="entry name" value="Aspartate Aminotransferase, domain 1"/>
    <property type="match status" value="1"/>
</dbReference>
<comment type="similarity">
    <text evidence="3">Belongs to the DegT/DnrJ/EryC1 family.</text>
</comment>
<evidence type="ECO:0000313" key="5">
    <source>
        <dbReference type="Proteomes" id="UP000184275"/>
    </source>
</evidence>
<dbReference type="InterPro" id="IPR015421">
    <property type="entry name" value="PyrdxlP-dep_Trfase_major"/>
</dbReference>
<evidence type="ECO:0000256" key="3">
    <source>
        <dbReference type="RuleBase" id="RU004508"/>
    </source>
</evidence>
<dbReference type="Proteomes" id="UP000184275">
    <property type="component" value="Unassembled WGS sequence"/>
</dbReference>
<dbReference type="InterPro" id="IPR000653">
    <property type="entry name" value="DegT/StrS_aminotransferase"/>
</dbReference>
<accession>A0A1M6QHF5</accession>
<dbReference type="SUPFAM" id="SSF53383">
    <property type="entry name" value="PLP-dependent transferases"/>
    <property type="match status" value="1"/>
</dbReference>
<dbReference type="AlphaFoldDB" id="A0A1M6QHF5"/>
<evidence type="ECO:0000256" key="1">
    <source>
        <dbReference type="PIRSR" id="PIRSR000390-1"/>
    </source>
</evidence>
<keyword evidence="4" id="KW-0032">Aminotransferase</keyword>
<proteinExistence type="inferred from homology"/>
<dbReference type="Gene3D" id="3.40.640.10">
    <property type="entry name" value="Type I PLP-dependent aspartate aminotransferase-like (Major domain)"/>
    <property type="match status" value="1"/>
</dbReference>